<dbReference type="PRINTS" id="PR01071">
    <property type="entry name" value="ACOABIOTINCC"/>
</dbReference>
<keyword evidence="3 8" id="KW-0444">Lipid biosynthesis</keyword>
<dbReference type="PROSITE" id="PS00188">
    <property type="entry name" value="BIOTIN"/>
    <property type="match status" value="1"/>
</dbReference>
<dbReference type="GO" id="GO:0009317">
    <property type="term" value="C:acetyl-CoA carboxylase complex"/>
    <property type="evidence" value="ECO:0007669"/>
    <property type="project" value="InterPro"/>
</dbReference>
<reference evidence="10 11" key="1">
    <citation type="submission" date="2019-05" db="EMBL/GenBank/DDBJ databases">
        <title>Sulfitobacter sabulilitoris sp. nov., isolated from a marine sand.</title>
        <authorList>
            <person name="Yoon J.-H."/>
        </authorList>
    </citation>
    <scope>NUCLEOTIDE SEQUENCE [LARGE SCALE GENOMIC DNA]</scope>
    <source>
        <strain evidence="10 11">HSMS-29</strain>
    </source>
</reference>
<dbReference type="InterPro" id="IPR001882">
    <property type="entry name" value="Biotin_BS"/>
</dbReference>
<dbReference type="GO" id="GO:0006633">
    <property type="term" value="P:fatty acid biosynthetic process"/>
    <property type="evidence" value="ECO:0007669"/>
    <property type="project" value="UniProtKB-UniPathway"/>
</dbReference>
<comment type="caution">
    <text evidence="10">The sequence shown here is derived from an EMBL/GenBank/DDBJ whole genome shotgun (WGS) entry which is preliminary data.</text>
</comment>
<feature type="domain" description="Lipoyl-binding" evidence="9">
    <location>
        <begin position="1"/>
        <end position="77"/>
    </location>
</feature>
<accession>A0A5S3PDC5</accession>
<keyword evidence="7 8" id="KW-0092">Biotin</keyword>
<dbReference type="InterPro" id="IPR001249">
    <property type="entry name" value="AcCoA_biotinCC"/>
</dbReference>
<dbReference type="AlphaFoldDB" id="A0A5S3PDC5"/>
<dbReference type="EMBL" id="VANS01000003">
    <property type="protein sequence ID" value="TMM51869.1"/>
    <property type="molecule type" value="Genomic_DNA"/>
</dbReference>
<dbReference type="InterPro" id="IPR011053">
    <property type="entry name" value="Single_hybrid_motif"/>
</dbReference>
<evidence type="ECO:0000256" key="6">
    <source>
        <dbReference type="ARBA" id="ARBA00023160"/>
    </source>
</evidence>
<name>A0A5S3PDC5_9RHOB</name>
<evidence type="ECO:0000256" key="1">
    <source>
        <dbReference type="ARBA" id="ARBA00003761"/>
    </source>
</evidence>
<comment type="function">
    <text evidence="1 8">This protein is a component of the acetyl coenzyme A carboxylase complex; first, biotin carboxylase catalyzes the carboxylation of the carrier protein and then the transcarboxylase transfers the carboxyl group to form malonyl-CoA.</text>
</comment>
<keyword evidence="11" id="KW-1185">Reference proteome</keyword>
<dbReference type="NCBIfam" id="NF005457">
    <property type="entry name" value="PRK07051.1"/>
    <property type="match status" value="1"/>
</dbReference>
<evidence type="ECO:0000256" key="8">
    <source>
        <dbReference type="RuleBase" id="RU364072"/>
    </source>
</evidence>
<evidence type="ECO:0000313" key="11">
    <source>
        <dbReference type="Proteomes" id="UP000309550"/>
    </source>
</evidence>
<evidence type="ECO:0000256" key="5">
    <source>
        <dbReference type="ARBA" id="ARBA00023098"/>
    </source>
</evidence>
<dbReference type="GO" id="GO:0003989">
    <property type="term" value="F:acetyl-CoA carboxylase activity"/>
    <property type="evidence" value="ECO:0007669"/>
    <property type="project" value="InterPro"/>
</dbReference>
<keyword evidence="4 8" id="KW-0276">Fatty acid metabolism</keyword>
<dbReference type="Gene3D" id="2.40.50.100">
    <property type="match status" value="1"/>
</dbReference>
<dbReference type="UniPathway" id="UPA00094"/>
<protein>
    <recommendedName>
        <fullName evidence="8">Biotin carboxyl carrier protein of acetyl-CoA carboxylase</fullName>
    </recommendedName>
</protein>
<evidence type="ECO:0000259" key="9">
    <source>
        <dbReference type="PROSITE" id="PS50968"/>
    </source>
</evidence>
<dbReference type="PROSITE" id="PS50968">
    <property type="entry name" value="BIOTINYL_LIPOYL"/>
    <property type="match status" value="1"/>
</dbReference>
<evidence type="ECO:0000256" key="7">
    <source>
        <dbReference type="ARBA" id="ARBA00023267"/>
    </source>
</evidence>
<dbReference type="SUPFAM" id="SSF51230">
    <property type="entry name" value="Single hybrid motif"/>
    <property type="match status" value="1"/>
</dbReference>
<keyword evidence="6 8" id="KW-0275">Fatty acid biosynthesis</keyword>
<dbReference type="RefSeq" id="WP_138662939.1">
    <property type="nucleotide sequence ID" value="NZ_VANS01000003.1"/>
</dbReference>
<comment type="pathway">
    <text evidence="2 8">Lipid metabolism; fatty acid biosynthesis.</text>
</comment>
<evidence type="ECO:0000256" key="2">
    <source>
        <dbReference type="ARBA" id="ARBA00005194"/>
    </source>
</evidence>
<gene>
    <name evidence="10" type="ORF">FDT80_14120</name>
</gene>
<proteinExistence type="predicted"/>
<dbReference type="CDD" id="cd06850">
    <property type="entry name" value="biotinyl_domain"/>
    <property type="match status" value="1"/>
</dbReference>
<evidence type="ECO:0000256" key="3">
    <source>
        <dbReference type="ARBA" id="ARBA00022516"/>
    </source>
</evidence>
<organism evidence="10 11">
    <name type="scientific">Sulfitobacter sabulilitoris</name>
    <dbReference type="NCBI Taxonomy" id="2562655"/>
    <lineage>
        <taxon>Bacteria</taxon>
        <taxon>Pseudomonadati</taxon>
        <taxon>Pseudomonadota</taxon>
        <taxon>Alphaproteobacteria</taxon>
        <taxon>Rhodobacterales</taxon>
        <taxon>Roseobacteraceae</taxon>
        <taxon>Sulfitobacter</taxon>
    </lineage>
</organism>
<dbReference type="Proteomes" id="UP000309550">
    <property type="component" value="Unassembled WGS sequence"/>
</dbReference>
<dbReference type="Pfam" id="PF00364">
    <property type="entry name" value="Biotin_lipoyl"/>
    <property type="match status" value="1"/>
</dbReference>
<keyword evidence="5 8" id="KW-0443">Lipid metabolism</keyword>
<evidence type="ECO:0000256" key="4">
    <source>
        <dbReference type="ARBA" id="ARBA00022832"/>
    </source>
</evidence>
<dbReference type="InterPro" id="IPR000089">
    <property type="entry name" value="Biotin_lipoyl"/>
</dbReference>
<dbReference type="OrthoDB" id="5297413at2"/>
<sequence length="78" mass="8308">MAQILSSLPGTFYMKPAPDQDPYKVKGDSVEVGDTIALVEVMKTFVEIKAESAGTFARYVAEDGKPVTAGAVLAELED</sequence>
<evidence type="ECO:0000313" key="10">
    <source>
        <dbReference type="EMBL" id="TMM51869.1"/>
    </source>
</evidence>